<dbReference type="RefSeq" id="WP_193721443.1">
    <property type="nucleotide sequence ID" value="NZ_JACSPN010000038.1"/>
</dbReference>
<comment type="caution">
    <text evidence="4">The sequence shown here is derived from an EMBL/GenBank/DDBJ whole genome shotgun (WGS) entry which is preliminary data.</text>
</comment>
<dbReference type="Pfam" id="PF20737">
    <property type="entry name" value="Glyco_hydro127C"/>
    <property type="match status" value="1"/>
</dbReference>
<dbReference type="InterPro" id="IPR049174">
    <property type="entry name" value="Beta-AFase-like"/>
</dbReference>
<reference evidence="4 5" key="1">
    <citation type="submission" date="2020-08" db="EMBL/GenBank/DDBJ databases">
        <title>A Genomic Blueprint of the Chicken Gut Microbiome.</title>
        <authorList>
            <person name="Gilroy R."/>
            <person name="Ravi A."/>
            <person name="Getino M."/>
            <person name="Pursley I."/>
            <person name="Horton D.L."/>
            <person name="Alikhan N.-F."/>
            <person name="Baker D."/>
            <person name="Gharbi K."/>
            <person name="Hall N."/>
            <person name="Watson M."/>
            <person name="Adriaenssens E.M."/>
            <person name="Foster-Nyarko E."/>
            <person name="Jarju S."/>
            <person name="Secka A."/>
            <person name="Antonio M."/>
            <person name="Oren A."/>
            <person name="Chaudhuri R."/>
            <person name="La Ragione R.M."/>
            <person name="Hildebrand F."/>
            <person name="Pallen M.J."/>
        </authorList>
    </citation>
    <scope>NUCLEOTIDE SEQUENCE [LARGE SCALE GENOMIC DNA]</scope>
    <source>
        <strain evidence="4 5">Sa1BUA8</strain>
    </source>
</reference>
<feature type="domain" description="Non-reducing end beta-L-arabinofuranosidase-like GH127 catalytic" evidence="1">
    <location>
        <begin position="70"/>
        <end position="416"/>
    </location>
</feature>
<dbReference type="EMBL" id="JACSPN010000038">
    <property type="protein sequence ID" value="MBE7702248.1"/>
    <property type="molecule type" value="Genomic_DNA"/>
</dbReference>
<feature type="domain" description="Non-reducing end beta-L-arabinofuranosidase-like GH127 middle" evidence="2">
    <location>
        <begin position="428"/>
        <end position="527"/>
    </location>
</feature>
<evidence type="ECO:0000313" key="5">
    <source>
        <dbReference type="Proteomes" id="UP000822993"/>
    </source>
</evidence>
<dbReference type="AlphaFoldDB" id="A0A9D5YZY4"/>
<keyword evidence="5" id="KW-1185">Reference proteome</keyword>
<evidence type="ECO:0000259" key="3">
    <source>
        <dbReference type="Pfam" id="PF20737"/>
    </source>
</evidence>
<dbReference type="Pfam" id="PF07944">
    <property type="entry name" value="Beta-AFase-like_GH127_cat"/>
    <property type="match status" value="1"/>
</dbReference>
<accession>A0A9D5YZY4</accession>
<dbReference type="GO" id="GO:0016787">
    <property type="term" value="F:hydrolase activity"/>
    <property type="evidence" value="ECO:0007669"/>
    <property type="project" value="UniProtKB-KW"/>
</dbReference>
<dbReference type="GO" id="GO:0005975">
    <property type="term" value="P:carbohydrate metabolic process"/>
    <property type="evidence" value="ECO:0007669"/>
    <property type="project" value="InterPro"/>
</dbReference>
<proteinExistence type="predicted"/>
<keyword evidence="4" id="KW-0378">Hydrolase</keyword>
<feature type="domain" description="Non-reducing end beta-L-arabinofuranosidase-like GH127 C-terminal" evidence="3">
    <location>
        <begin position="530"/>
        <end position="652"/>
    </location>
</feature>
<dbReference type="PANTHER" id="PTHR43465">
    <property type="entry name" value="DUF1680 DOMAIN PROTEIN (AFU_ORTHOLOGUE AFUA_1G08910)"/>
    <property type="match status" value="1"/>
</dbReference>
<evidence type="ECO:0000259" key="1">
    <source>
        <dbReference type="Pfam" id="PF07944"/>
    </source>
</evidence>
<dbReference type="InterPro" id="IPR049046">
    <property type="entry name" value="Beta-AFase-like_GH127_middle"/>
</dbReference>
<organism evidence="4 5">
    <name type="scientific">Oerskovia douganii</name>
    <dbReference type="NCBI Taxonomy" id="2762210"/>
    <lineage>
        <taxon>Bacteria</taxon>
        <taxon>Bacillati</taxon>
        <taxon>Actinomycetota</taxon>
        <taxon>Actinomycetes</taxon>
        <taxon>Micrococcales</taxon>
        <taxon>Cellulomonadaceae</taxon>
        <taxon>Oerskovia</taxon>
    </lineage>
</organism>
<protein>
    <submittedName>
        <fullName evidence="4">Glycoside hydrolase family 127 protein</fullName>
    </submittedName>
</protein>
<gene>
    <name evidence="4" type="ORF">H9623_18305</name>
</gene>
<dbReference type="Pfam" id="PF20736">
    <property type="entry name" value="Glyco_hydro127M"/>
    <property type="match status" value="1"/>
</dbReference>
<evidence type="ECO:0000259" key="2">
    <source>
        <dbReference type="Pfam" id="PF20736"/>
    </source>
</evidence>
<dbReference type="InterPro" id="IPR049049">
    <property type="entry name" value="Beta-AFase-like_GH127_C"/>
</dbReference>
<dbReference type="Proteomes" id="UP000822993">
    <property type="component" value="Unassembled WGS sequence"/>
</dbReference>
<sequence length="657" mass="70271">MTTTARGPVGGRVPHAVWAPLPVGSVTLGTDAGLGAWQAASARATVPHCLDALESSGVLDNLRRLLDEGDPARHDGPYRGFNFADSDAWKTLEAVAWDAGRTGTDPHEDTVRAIVDLARTVQDPTGYLDSHVQGGAAPSGTPYADLRWGHELYVLGHLLQAGIARSRAQGRDDLLTVGRRWADDVVARLVDGEELVCGHPGVETALVELARHTDDPRYLDAAVRMIDLRGHGRLGSGPFEPGYHQDAQPVLASTEVTGHAVRQLYLLAGVTDVYLETGDPAWLTTLERLWEDAYGRRAHVTGGMGSRHKDESFGDPYELPPDRAYAETCAGIASVHWCWRMLLATGQGRYADELERALLNVVAGATSADGTRFFYSNPLHVREGHDGSSEYSPSGRLPWFACACCPPNLARLVASLHHYVATGRQDGTLAVHLYTDADVVLPSAGVAPGTSSARLEIRTRYPDDGTVTVRSVDPWHAPVALRVPGWADPARVRLVVDGEPREAVVVDGYATVVPGPDGVREILLDLPLDVRAVRAHPRVDAVRGCVALVRGPVVHCVEQVDVPGVALEDVVLDLGSPVRVAGPVDGIDAPVTLRARGLARPAVPDAPLYADARDGAEDGDEHAGTDVVVDLVAVPYALWGERGEGAMRVWLPTAGDR</sequence>
<name>A0A9D5YZY4_9CELL</name>
<dbReference type="InterPro" id="IPR008928">
    <property type="entry name" value="6-hairpin_glycosidase_sf"/>
</dbReference>
<dbReference type="InterPro" id="IPR012878">
    <property type="entry name" value="Beta-AFase-like_GH127_cat"/>
</dbReference>
<dbReference type="PANTHER" id="PTHR43465:SF2">
    <property type="entry name" value="DUF1680 DOMAIN PROTEIN (AFU_ORTHOLOGUE AFUA_1G08910)"/>
    <property type="match status" value="1"/>
</dbReference>
<evidence type="ECO:0000313" key="4">
    <source>
        <dbReference type="EMBL" id="MBE7702248.1"/>
    </source>
</evidence>
<dbReference type="SUPFAM" id="SSF48208">
    <property type="entry name" value="Six-hairpin glycosidases"/>
    <property type="match status" value="1"/>
</dbReference>